<feature type="transmembrane region" description="Helical" evidence="7">
    <location>
        <begin position="113"/>
        <end position="135"/>
    </location>
</feature>
<keyword evidence="10" id="KW-1185">Reference proteome</keyword>
<dbReference type="Pfam" id="PF00528">
    <property type="entry name" value="BPD_transp_1"/>
    <property type="match status" value="1"/>
</dbReference>
<dbReference type="InterPro" id="IPR000515">
    <property type="entry name" value="MetI-like"/>
</dbReference>
<feature type="transmembrane region" description="Helical" evidence="7">
    <location>
        <begin position="246"/>
        <end position="267"/>
    </location>
</feature>
<feature type="transmembrane region" description="Helical" evidence="7">
    <location>
        <begin position="190"/>
        <end position="211"/>
    </location>
</feature>
<feature type="transmembrane region" description="Helical" evidence="7">
    <location>
        <begin position="82"/>
        <end position="101"/>
    </location>
</feature>
<feature type="transmembrane region" description="Helical" evidence="7">
    <location>
        <begin position="147"/>
        <end position="169"/>
    </location>
</feature>
<dbReference type="InterPro" id="IPR035906">
    <property type="entry name" value="MetI-like_sf"/>
</dbReference>
<gene>
    <name evidence="9" type="ORF">NV381_09835</name>
</gene>
<accession>A0ABT1YE93</accession>
<comment type="caution">
    <text evidence="9">The sequence shown here is derived from an EMBL/GenBank/DDBJ whole genome shotgun (WGS) entry which is preliminary data.</text>
</comment>
<keyword evidence="3" id="KW-1003">Cell membrane</keyword>
<dbReference type="Gene3D" id="1.10.3720.10">
    <property type="entry name" value="MetI-like"/>
    <property type="match status" value="1"/>
</dbReference>
<evidence type="ECO:0000313" key="10">
    <source>
        <dbReference type="Proteomes" id="UP001300012"/>
    </source>
</evidence>
<keyword evidence="6 7" id="KW-0472">Membrane</keyword>
<evidence type="ECO:0000256" key="3">
    <source>
        <dbReference type="ARBA" id="ARBA00022475"/>
    </source>
</evidence>
<dbReference type="PANTHER" id="PTHR32243:SF18">
    <property type="entry name" value="INNER MEMBRANE ABC TRANSPORTER PERMEASE PROTEIN YCJP"/>
    <property type="match status" value="1"/>
</dbReference>
<evidence type="ECO:0000259" key="8">
    <source>
        <dbReference type="PROSITE" id="PS50928"/>
    </source>
</evidence>
<dbReference type="EMBL" id="JANQBD010000006">
    <property type="protein sequence ID" value="MCR8631504.1"/>
    <property type="molecule type" value="Genomic_DNA"/>
</dbReference>
<keyword evidence="2 7" id="KW-0813">Transport</keyword>
<organism evidence="9 10">
    <name type="scientific">Paenibacillus radicis</name>
    <name type="common">ex Xue et al. 2023</name>
    <dbReference type="NCBI Taxonomy" id="2972489"/>
    <lineage>
        <taxon>Bacteria</taxon>
        <taxon>Bacillati</taxon>
        <taxon>Bacillota</taxon>
        <taxon>Bacilli</taxon>
        <taxon>Bacillales</taxon>
        <taxon>Paenibacillaceae</taxon>
        <taxon>Paenibacillus</taxon>
    </lineage>
</organism>
<dbReference type="PROSITE" id="PS50928">
    <property type="entry name" value="ABC_TM1"/>
    <property type="match status" value="1"/>
</dbReference>
<evidence type="ECO:0000256" key="1">
    <source>
        <dbReference type="ARBA" id="ARBA00004651"/>
    </source>
</evidence>
<dbReference type="PANTHER" id="PTHR32243">
    <property type="entry name" value="MALTOSE TRANSPORT SYSTEM PERMEASE-RELATED"/>
    <property type="match status" value="1"/>
</dbReference>
<dbReference type="RefSeq" id="WP_258213104.1">
    <property type="nucleotide sequence ID" value="NZ_JANQBD010000006.1"/>
</dbReference>
<protein>
    <submittedName>
        <fullName evidence="9">Carbohydrate ABC transporter permease</fullName>
    </submittedName>
</protein>
<evidence type="ECO:0000256" key="4">
    <source>
        <dbReference type="ARBA" id="ARBA00022692"/>
    </source>
</evidence>
<keyword evidence="4 7" id="KW-0812">Transmembrane</keyword>
<name>A0ABT1YE93_9BACL</name>
<feature type="domain" description="ABC transmembrane type-1" evidence="8">
    <location>
        <begin position="78"/>
        <end position="269"/>
    </location>
</feature>
<comment type="subcellular location">
    <subcellularLocation>
        <location evidence="1 7">Cell membrane</location>
        <topology evidence="1 7">Multi-pass membrane protein</topology>
    </subcellularLocation>
</comment>
<keyword evidence="5 7" id="KW-1133">Transmembrane helix</keyword>
<evidence type="ECO:0000256" key="5">
    <source>
        <dbReference type="ARBA" id="ARBA00022989"/>
    </source>
</evidence>
<reference evidence="9 10" key="1">
    <citation type="submission" date="2022-08" db="EMBL/GenBank/DDBJ databases">
        <title>Paenibacillus endoradicis sp. nov., Paenibacillus radicibacter sp. nov and Paenibacillus pararadicis sp. nov., three cold-adapted plant growth-promoting bacteria isolated from root of Larix gmelinii in Great Khingan.</title>
        <authorList>
            <person name="Xue H."/>
        </authorList>
    </citation>
    <scope>NUCLEOTIDE SEQUENCE [LARGE SCALE GENOMIC DNA]</scope>
    <source>
        <strain evidence="9 10">N5-1-1-5</strain>
    </source>
</reference>
<evidence type="ECO:0000256" key="7">
    <source>
        <dbReference type="RuleBase" id="RU363032"/>
    </source>
</evidence>
<proteinExistence type="inferred from homology"/>
<dbReference type="SUPFAM" id="SSF161098">
    <property type="entry name" value="MetI-like"/>
    <property type="match status" value="1"/>
</dbReference>
<dbReference type="InterPro" id="IPR050901">
    <property type="entry name" value="BP-dep_ABC_trans_perm"/>
</dbReference>
<evidence type="ECO:0000256" key="6">
    <source>
        <dbReference type="ARBA" id="ARBA00023136"/>
    </source>
</evidence>
<sequence>MATVMRASQVRAVRKLVLIYFIVVVGLIWTLFPVYWMVKTSFTPNDQMYDAKPRLIPTEITTKHYSDLFKETEFMGNMKNSLYVSSLATLVSLVISIFGSYSLTRLKFRGRNFLTKSIIICYLMPAAVLFIPMYVLVSKLGFADNKFGLLIIYPTFIVPYCCYMLLSYFKAIPKSLEEAALIDGCNRLQTLWKIILPIAAPGIAVVATFAFTMSWNEFLYALVVTTSPSQQTATIGIASFKFSDTFIWGLLMSSSVIATIPAAVLYLGAQSFVIGGLADGGAKY</sequence>
<evidence type="ECO:0000256" key="2">
    <source>
        <dbReference type="ARBA" id="ARBA00022448"/>
    </source>
</evidence>
<dbReference type="Proteomes" id="UP001300012">
    <property type="component" value="Unassembled WGS sequence"/>
</dbReference>
<dbReference type="CDD" id="cd06261">
    <property type="entry name" value="TM_PBP2"/>
    <property type="match status" value="1"/>
</dbReference>
<evidence type="ECO:0000313" key="9">
    <source>
        <dbReference type="EMBL" id="MCR8631504.1"/>
    </source>
</evidence>
<comment type="similarity">
    <text evidence="7">Belongs to the binding-protein-dependent transport system permease family.</text>
</comment>
<feature type="transmembrane region" description="Helical" evidence="7">
    <location>
        <begin position="16"/>
        <end position="38"/>
    </location>
</feature>